<name>A0A1I9G0I8_BRUMA</name>
<evidence type="ECO:0000313" key="3">
    <source>
        <dbReference type="EMBL" id="CDP92623.1"/>
    </source>
</evidence>
<keyword evidence="1" id="KW-0472">Membrane</keyword>
<evidence type="ECO:0000256" key="1">
    <source>
        <dbReference type="SAM" id="Phobius"/>
    </source>
</evidence>
<reference evidence="3" key="2">
    <citation type="submission" date="2012-12" db="EMBL/GenBank/DDBJ databases">
        <authorList>
            <consortium name="WormBase Consortium"/>
            <person name="Ghedin E."/>
            <person name="Paulini M."/>
        </authorList>
    </citation>
    <scope>NUCLEOTIDE SEQUENCE</scope>
    <source>
        <strain evidence="3">FR3</strain>
    </source>
</reference>
<accession>A0A1I9G0I8</accession>
<evidence type="ECO:0000259" key="2">
    <source>
        <dbReference type="Pfam" id="PF00501"/>
    </source>
</evidence>
<dbReference type="AlphaFoldDB" id="A0A1I9G0I8"/>
<dbReference type="SUPFAM" id="SSF56801">
    <property type="entry name" value="Acetyl-CoA synthetase-like"/>
    <property type="match status" value="1"/>
</dbReference>
<keyword evidence="1" id="KW-0812">Transmembrane</keyword>
<reference evidence="3" key="1">
    <citation type="journal article" date="2007" name="Science">
        <title>Draft genome of the filarial nematode parasite Brugia malayi.</title>
        <authorList>
            <person name="Ghedin E."/>
            <person name="Wang S."/>
            <person name="Spiro D."/>
            <person name="Caler E."/>
            <person name="Zhao Q."/>
            <person name="Crabtree J."/>
            <person name="Allen J.E."/>
            <person name="Delcher A.L."/>
            <person name="Guiliano D.B."/>
            <person name="Miranda-Saavedra D."/>
            <person name="Angiuoli S.V."/>
            <person name="Creasy T."/>
            <person name="Amedeo P."/>
            <person name="Haas B."/>
            <person name="El-Sayed N.M."/>
            <person name="Wortman J.R."/>
            <person name="Feldblyum T."/>
            <person name="Tallon L."/>
            <person name="Schatz M."/>
            <person name="Shumway M."/>
            <person name="Koo H."/>
            <person name="Salzberg S.L."/>
            <person name="Schobel S."/>
            <person name="Pertea M."/>
            <person name="Pop M."/>
            <person name="White O."/>
            <person name="Barton G.J."/>
            <person name="Carlow C.K."/>
            <person name="Crawford M.J."/>
            <person name="Daub J."/>
            <person name="Dimmic M.W."/>
            <person name="Estes C.F."/>
            <person name="Foster J.M."/>
            <person name="Ganatra M."/>
            <person name="Gregory W.F."/>
            <person name="Johnson N.M."/>
            <person name="Jin J."/>
            <person name="Komuniecki R."/>
            <person name="Korf I."/>
            <person name="Kumar S."/>
            <person name="Laney S."/>
            <person name="Li B.W."/>
            <person name="Li W."/>
            <person name="Lindblom T.H."/>
            <person name="Lustigman S."/>
            <person name="Ma D."/>
            <person name="Maina C.V."/>
            <person name="Martin D.M."/>
            <person name="McCarter J.P."/>
            <person name="McReynolds L."/>
            <person name="Mitreva M."/>
            <person name="Nutman T.B."/>
            <person name="Parkinson J."/>
            <person name="Peregrin-Alvarez J.M."/>
            <person name="Poole C."/>
            <person name="Ren Q."/>
            <person name="Saunders L."/>
            <person name="Sluder A.E."/>
            <person name="Smith K."/>
            <person name="Stanke M."/>
            <person name="Unnasch T.R."/>
            <person name="Ware J."/>
            <person name="Wei A.D."/>
            <person name="Weil G."/>
            <person name="Williams D.J."/>
            <person name="Zhang Y."/>
            <person name="Williams S.A."/>
            <person name="Fraser-Liggett C."/>
            <person name="Slatko B."/>
            <person name="Blaxter M.L."/>
            <person name="Scott A.L."/>
        </authorList>
    </citation>
    <scope>NUCLEOTIDE SEQUENCE</scope>
    <source>
        <strain evidence="3">FR3</strain>
    </source>
</reference>
<keyword evidence="1" id="KW-1133">Transmembrane helix</keyword>
<organism evidence="3">
    <name type="scientific">Brugia malayi</name>
    <name type="common">Filarial nematode worm</name>
    <dbReference type="NCBI Taxonomy" id="6279"/>
    <lineage>
        <taxon>Eukaryota</taxon>
        <taxon>Metazoa</taxon>
        <taxon>Ecdysozoa</taxon>
        <taxon>Nematoda</taxon>
        <taxon>Chromadorea</taxon>
        <taxon>Rhabditida</taxon>
        <taxon>Spirurina</taxon>
        <taxon>Spiruromorpha</taxon>
        <taxon>Filarioidea</taxon>
        <taxon>Onchocercidae</taxon>
        <taxon>Brugia</taxon>
    </lineage>
</organism>
<dbReference type="Gene3D" id="3.40.50.980">
    <property type="match status" value="1"/>
</dbReference>
<dbReference type="EMBL" id="LN856840">
    <property type="protein sequence ID" value="CDP92623.1"/>
    <property type="molecule type" value="Genomic_DNA"/>
</dbReference>
<gene>
    <name evidence="3" type="primary">Bm2378</name>
    <name evidence="3" type="ORF">BM_Bm2378</name>
</gene>
<dbReference type="Pfam" id="PF00501">
    <property type="entry name" value="AMP-binding"/>
    <property type="match status" value="1"/>
</dbReference>
<feature type="domain" description="AMP-dependent synthetase/ligase" evidence="2">
    <location>
        <begin position="49"/>
        <end position="98"/>
    </location>
</feature>
<protein>
    <submittedName>
        <fullName evidence="3">Bm2378</fullName>
    </submittedName>
</protein>
<feature type="transmembrane region" description="Helical" evidence="1">
    <location>
        <begin position="76"/>
        <end position="93"/>
    </location>
</feature>
<dbReference type="InterPro" id="IPR000873">
    <property type="entry name" value="AMP-dep_synth/lig_dom"/>
</dbReference>
<proteinExistence type="predicted"/>
<sequence length="100" mass="11488">MGYSIIQLSLRFAKLKKKMTVRNYFIEKIPMIENSFYDYFLEIIKQFGNQMRNALIRLGIQSGDTIGTYVNNSSHYIIFILAAISIGAILVPLNPSYKIC</sequence>